<evidence type="ECO:0000256" key="2">
    <source>
        <dbReference type="ARBA" id="ARBA00022679"/>
    </source>
</evidence>
<dbReference type="OrthoDB" id="2410195at2759"/>
<dbReference type="InterPro" id="IPR036388">
    <property type="entry name" value="WH-like_DNA-bd_sf"/>
</dbReference>
<dbReference type="PANTHER" id="PTHR43712:SF1">
    <property type="entry name" value="HYPOTHETICAL O-METHYLTRANSFERASE (EUROFUNG)-RELATED"/>
    <property type="match status" value="1"/>
</dbReference>
<dbReference type="Proteomes" id="UP000235786">
    <property type="component" value="Unassembled WGS sequence"/>
</dbReference>
<dbReference type="GO" id="GO:0046983">
    <property type="term" value="F:protein dimerization activity"/>
    <property type="evidence" value="ECO:0007669"/>
    <property type="project" value="InterPro"/>
</dbReference>
<keyword evidence="2 7" id="KW-0808">Transferase</keyword>
<feature type="active site" description="Proton acceptor" evidence="4">
    <location>
        <position position="290"/>
    </location>
</feature>
<keyword evidence="8" id="KW-1185">Reference proteome</keyword>
<keyword evidence="1 7" id="KW-0489">Methyltransferase</keyword>
<dbReference type="InterPro" id="IPR036390">
    <property type="entry name" value="WH_DNA-bd_sf"/>
</dbReference>
<dbReference type="Gene3D" id="3.40.50.150">
    <property type="entry name" value="Vaccinia Virus protein VP39"/>
    <property type="match status" value="1"/>
</dbReference>
<evidence type="ECO:0000256" key="1">
    <source>
        <dbReference type="ARBA" id="ARBA00022603"/>
    </source>
</evidence>
<dbReference type="Pfam" id="PF08100">
    <property type="entry name" value="Dimerisation"/>
    <property type="match status" value="1"/>
</dbReference>
<dbReference type="InterPro" id="IPR012967">
    <property type="entry name" value="COMT_dimerisation"/>
</dbReference>
<reference evidence="7 8" key="1">
    <citation type="submission" date="2016-04" db="EMBL/GenBank/DDBJ databases">
        <title>A degradative enzymes factory behind the ericoid mycorrhizal symbiosis.</title>
        <authorList>
            <consortium name="DOE Joint Genome Institute"/>
            <person name="Martino E."/>
            <person name="Morin E."/>
            <person name="Grelet G."/>
            <person name="Kuo A."/>
            <person name="Kohler A."/>
            <person name="Daghino S."/>
            <person name="Barry K."/>
            <person name="Choi C."/>
            <person name="Cichocki N."/>
            <person name="Clum A."/>
            <person name="Copeland A."/>
            <person name="Hainaut M."/>
            <person name="Haridas S."/>
            <person name="Labutti K."/>
            <person name="Lindquist E."/>
            <person name="Lipzen A."/>
            <person name="Khouja H.-R."/>
            <person name="Murat C."/>
            <person name="Ohm R."/>
            <person name="Olson A."/>
            <person name="Spatafora J."/>
            <person name="Veneault-Fourrey C."/>
            <person name="Henrissat B."/>
            <person name="Grigoriev I."/>
            <person name="Martin F."/>
            <person name="Perotto S."/>
        </authorList>
    </citation>
    <scope>NUCLEOTIDE SEQUENCE [LARGE SCALE GENOMIC DNA]</scope>
    <source>
        <strain evidence="7 8">F</strain>
    </source>
</reference>
<evidence type="ECO:0000259" key="6">
    <source>
        <dbReference type="Pfam" id="PF08100"/>
    </source>
</evidence>
<dbReference type="Gene3D" id="1.10.10.10">
    <property type="entry name" value="Winged helix-like DNA-binding domain superfamily/Winged helix DNA-binding domain"/>
    <property type="match status" value="1"/>
</dbReference>
<feature type="domain" description="O-methyltransferase dimerisation" evidence="6">
    <location>
        <begin position="45"/>
        <end position="119"/>
    </location>
</feature>
<dbReference type="AlphaFoldDB" id="A0A2J6RTY2"/>
<accession>A0A2J6RTY2</accession>
<gene>
    <name evidence="7" type="ORF">L207DRAFT_631865</name>
</gene>
<dbReference type="InterPro" id="IPR029063">
    <property type="entry name" value="SAM-dependent_MTases_sf"/>
</dbReference>
<dbReference type="GO" id="GO:0032259">
    <property type="term" value="P:methylation"/>
    <property type="evidence" value="ECO:0007669"/>
    <property type="project" value="UniProtKB-KW"/>
</dbReference>
<dbReference type="InterPro" id="IPR016461">
    <property type="entry name" value="COMT-like"/>
</dbReference>
<dbReference type="SUPFAM" id="SSF53335">
    <property type="entry name" value="S-adenosyl-L-methionine-dependent methyltransferases"/>
    <property type="match status" value="1"/>
</dbReference>
<feature type="domain" description="O-methyltransferase C-terminal" evidence="5">
    <location>
        <begin position="154"/>
        <end position="359"/>
    </location>
</feature>
<dbReference type="SUPFAM" id="SSF46785">
    <property type="entry name" value="Winged helix' DNA-binding domain"/>
    <property type="match status" value="1"/>
</dbReference>
<evidence type="ECO:0000259" key="5">
    <source>
        <dbReference type="Pfam" id="PF00891"/>
    </source>
</evidence>
<dbReference type="Pfam" id="PF00891">
    <property type="entry name" value="Methyltransf_2"/>
    <property type="match status" value="1"/>
</dbReference>
<protein>
    <submittedName>
        <fullName evidence="7">S-adenosyl-L-methionine-dependent methyltransferase</fullName>
    </submittedName>
</protein>
<evidence type="ECO:0000256" key="4">
    <source>
        <dbReference type="PIRSR" id="PIRSR005739-1"/>
    </source>
</evidence>
<dbReference type="GO" id="GO:0008171">
    <property type="term" value="F:O-methyltransferase activity"/>
    <property type="evidence" value="ECO:0007669"/>
    <property type="project" value="InterPro"/>
</dbReference>
<proteinExistence type="predicted"/>
<dbReference type="EMBL" id="KZ613943">
    <property type="protein sequence ID" value="PMD41982.1"/>
    <property type="molecule type" value="Genomic_DNA"/>
</dbReference>
<evidence type="ECO:0000313" key="8">
    <source>
        <dbReference type="Proteomes" id="UP000235786"/>
    </source>
</evidence>
<name>A0A2J6RTY2_HYAVF</name>
<dbReference type="PROSITE" id="PS51683">
    <property type="entry name" value="SAM_OMT_II"/>
    <property type="match status" value="1"/>
</dbReference>
<sequence length="382" mass="43225">MDALTTQIHFLASTADEAGRKQIIEQLRDLSFSLEQPADVVQRLAHRHLEIAMVRVGIDLRIFELLAEKEGEVGLDELVRETGAGRGLVARILRYLLSMGLIAEFGVERFAATNVTKALAGRGAQAMIYHNFNNLGPIFQALPEFLAKHKYQDVTELTNTPFQVAFNTPDPVFVYFSKHPEKLVHFNEYMAARRQGMDTWLSVFPSELVENAKSHKEDALFVDMGGNIGHQCADFKARYPEVKGRVVLQDLPYAIDMALKTEGVENTVHDIFTPQTVKGARFYYLRAVLHDWPDAKCQEILRNIIPAMGEDSRILLDEMVLPETKVHWEAAQVDITMMVSTAACERTRNEWEKLLESVGLVVEGVWTYTPSVYESVMLVKKK</sequence>
<organism evidence="7 8">
    <name type="scientific">Hyaloscypha variabilis (strain UAMH 11265 / GT02V1 / F)</name>
    <name type="common">Meliniomyces variabilis</name>
    <dbReference type="NCBI Taxonomy" id="1149755"/>
    <lineage>
        <taxon>Eukaryota</taxon>
        <taxon>Fungi</taxon>
        <taxon>Dikarya</taxon>
        <taxon>Ascomycota</taxon>
        <taxon>Pezizomycotina</taxon>
        <taxon>Leotiomycetes</taxon>
        <taxon>Helotiales</taxon>
        <taxon>Hyaloscyphaceae</taxon>
        <taxon>Hyaloscypha</taxon>
        <taxon>Hyaloscypha variabilis</taxon>
    </lineage>
</organism>
<evidence type="ECO:0000313" key="7">
    <source>
        <dbReference type="EMBL" id="PMD41982.1"/>
    </source>
</evidence>
<dbReference type="PIRSF" id="PIRSF005739">
    <property type="entry name" value="O-mtase"/>
    <property type="match status" value="1"/>
</dbReference>
<evidence type="ECO:0000256" key="3">
    <source>
        <dbReference type="ARBA" id="ARBA00022691"/>
    </source>
</evidence>
<dbReference type="PANTHER" id="PTHR43712">
    <property type="entry name" value="PUTATIVE (AFU_ORTHOLOGUE AFUA_4G14580)-RELATED"/>
    <property type="match status" value="1"/>
</dbReference>
<dbReference type="InterPro" id="IPR001077">
    <property type="entry name" value="COMT_C"/>
</dbReference>
<keyword evidence="3" id="KW-0949">S-adenosyl-L-methionine</keyword>